<dbReference type="Proteomes" id="UP000008782">
    <property type="component" value="Unassembled WGS sequence"/>
</dbReference>
<feature type="region of interest" description="Disordered" evidence="1">
    <location>
        <begin position="65"/>
        <end position="91"/>
    </location>
</feature>
<protein>
    <submittedName>
        <fullName evidence="2">Uncharacterized protein</fullName>
    </submittedName>
</protein>
<evidence type="ECO:0000313" key="2">
    <source>
        <dbReference type="EMBL" id="EFQ27228.1"/>
    </source>
</evidence>
<gene>
    <name evidence="2" type="ORF">GLRG_01723</name>
</gene>
<accession>E3Q949</accession>
<dbReference type="EMBL" id="GG697337">
    <property type="protein sequence ID" value="EFQ27228.1"/>
    <property type="molecule type" value="Genomic_DNA"/>
</dbReference>
<dbReference type="VEuPathDB" id="FungiDB:GLRG_01723"/>
<feature type="compositionally biased region" description="Basic and acidic residues" evidence="1">
    <location>
        <begin position="67"/>
        <end position="91"/>
    </location>
</feature>
<name>E3Q949_COLGM</name>
<proteinExistence type="predicted"/>
<evidence type="ECO:0000313" key="3">
    <source>
        <dbReference type="Proteomes" id="UP000008782"/>
    </source>
</evidence>
<sequence>MAGNKKNGRRKRRDATTVRDHVPGLFREALVYVNFRGARSATAWRQPDFRLSTMRMYEYVRLIVQRRPREPRGPGDRYSKDPELVHAKYHA</sequence>
<organism evidence="3">
    <name type="scientific">Colletotrichum graminicola (strain M1.001 / M2 / FGSC 10212)</name>
    <name type="common">Maize anthracnose fungus</name>
    <name type="synonym">Glomerella graminicola</name>
    <dbReference type="NCBI Taxonomy" id="645133"/>
    <lineage>
        <taxon>Eukaryota</taxon>
        <taxon>Fungi</taxon>
        <taxon>Dikarya</taxon>
        <taxon>Ascomycota</taxon>
        <taxon>Pezizomycotina</taxon>
        <taxon>Sordariomycetes</taxon>
        <taxon>Hypocreomycetidae</taxon>
        <taxon>Glomerellales</taxon>
        <taxon>Glomerellaceae</taxon>
        <taxon>Colletotrichum</taxon>
        <taxon>Colletotrichum graminicola species complex</taxon>
    </lineage>
</organism>
<dbReference type="AlphaFoldDB" id="E3Q949"/>
<reference evidence="3" key="1">
    <citation type="journal article" date="2012" name="Nat. Genet.">
        <title>Lifestyle transitions in plant pathogenic Colletotrichum fungi deciphered by genome and transcriptome analyses.</title>
        <authorList>
            <person name="O'Connell R.J."/>
            <person name="Thon M.R."/>
            <person name="Hacquard S."/>
            <person name="Amyotte S.G."/>
            <person name="Kleemann J."/>
            <person name="Torres M.F."/>
            <person name="Damm U."/>
            <person name="Buiate E.A."/>
            <person name="Epstein L."/>
            <person name="Alkan N."/>
            <person name="Altmueller J."/>
            <person name="Alvarado-Balderrama L."/>
            <person name="Bauser C.A."/>
            <person name="Becker C."/>
            <person name="Birren B.W."/>
            <person name="Chen Z."/>
            <person name="Choi J."/>
            <person name="Crouch J.A."/>
            <person name="Duvick J.P."/>
            <person name="Farman M.A."/>
            <person name="Gan P."/>
            <person name="Heiman D."/>
            <person name="Henrissat B."/>
            <person name="Howard R.J."/>
            <person name="Kabbage M."/>
            <person name="Koch C."/>
            <person name="Kracher B."/>
            <person name="Kubo Y."/>
            <person name="Law A.D."/>
            <person name="Lebrun M.-H."/>
            <person name="Lee Y.-H."/>
            <person name="Miyara I."/>
            <person name="Moore N."/>
            <person name="Neumann U."/>
            <person name="Nordstroem K."/>
            <person name="Panaccione D.G."/>
            <person name="Panstruga R."/>
            <person name="Place M."/>
            <person name="Proctor R.H."/>
            <person name="Prusky D."/>
            <person name="Rech G."/>
            <person name="Reinhardt R."/>
            <person name="Rollins J.A."/>
            <person name="Rounsley S."/>
            <person name="Schardl C.L."/>
            <person name="Schwartz D.C."/>
            <person name="Shenoy N."/>
            <person name="Shirasu K."/>
            <person name="Sikhakolli U.R."/>
            <person name="Stueber K."/>
            <person name="Sukno S.A."/>
            <person name="Sweigard J.A."/>
            <person name="Takano Y."/>
            <person name="Takahara H."/>
            <person name="Trail F."/>
            <person name="van der Does H.C."/>
            <person name="Voll L.M."/>
            <person name="Will I."/>
            <person name="Young S."/>
            <person name="Zeng Q."/>
            <person name="Zhang J."/>
            <person name="Zhou S."/>
            <person name="Dickman M.B."/>
            <person name="Schulze-Lefert P."/>
            <person name="Ver Loren van Themaat E."/>
            <person name="Ma L.-J."/>
            <person name="Vaillancourt L.J."/>
        </authorList>
    </citation>
    <scope>NUCLEOTIDE SEQUENCE [LARGE SCALE GENOMIC DNA]</scope>
    <source>
        <strain evidence="3">M1.001 / M2 / FGSC 10212</strain>
    </source>
</reference>
<dbReference type="HOGENOM" id="CLU_2426885_0_0_1"/>
<evidence type="ECO:0000256" key="1">
    <source>
        <dbReference type="SAM" id="MobiDB-lite"/>
    </source>
</evidence>
<dbReference type="RefSeq" id="XP_008091248.1">
    <property type="nucleotide sequence ID" value="XM_008093057.1"/>
</dbReference>
<dbReference type="GeneID" id="24407088"/>
<keyword evidence="3" id="KW-1185">Reference proteome</keyword>